<protein>
    <submittedName>
        <fullName evidence="1">Uncharacterized protein</fullName>
    </submittedName>
</protein>
<dbReference type="RefSeq" id="WP_157807246.1">
    <property type="nucleotide sequence ID" value="NZ_PGFA01000001.1"/>
</dbReference>
<accession>A0A2M9BMC0</accession>
<dbReference type="EMBL" id="PGFA01000001">
    <property type="protein sequence ID" value="PJJ59082.1"/>
    <property type="molecule type" value="Genomic_DNA"/>
</dbReference>
<dbReference type="AlphaFoldDB" id="A0A2M9BMC0"/>
<comment type="caution">
    <text evidence="1">The sequence shown here is derived from an EMBL/GenBank/DDBJ whole genome shotgun (WGS) entry which is preliminary data.</text>
</comment>
<gene>
    <name evidence="1" type="ORF">CLV45_0495</name>
</gene>
<dbReference type="Proteomes" id="UP000228535">
    <property type="component" value="Unassembled WGS sequence"/>
</dbReference>
<evidence type="ECO:0000313" key="2">
    <source>
        <dbReference type="Proteomes" id="UP000228535"/>
    </source>
</evidence>
<proteinExistence type="predicted"/>
<dbReference type="PROSITE" id="PS51257">
    <property type="entry name" value="PROKAR_LIPOPROTEIN"/>
    <property type="match status" value="1"/>
</dbReference>
<name>A0A2M9BMC0_9BACT</name>
<organism evidence="1 2">
    <name type="scientific">Hymenobacter chitinivorans DSM 11115</name>
    <dbReference type="NCBI Taxonomy" id="1121954"/>
    <lineage>
        <taxon>Bacteria</taxon>
        <taxon>Pseudomonadati</taxon>
        <taxon>Bacteroidota</taxon>
        <taxon>Cytophagia</taxon>
        <taxon>Cytophagales</taxon>
        <taxon>Hymenobacteraceae</taxon>
        <taxon>Hymenobacter</taxon>
    </lineage>
</organism>
<sequence>MKRLFYGSIALLGGSCAPHSPASPPGRFYDFNIEVSLRHPVGGLQERYILANLRPSEHTAHNVGWNPGQLRPHTLHVVKYATSTDARRRPVADPRDTLRIELRRGQMDTLYALTTALFAQPGPQNLTPGLAATPGPVSDELSATVDFNLGPGGNRYKAHVPAAAQNFALSTYLKRIVIQHRRRHPPIT</sequence>
<keyword evidence="2" id="KW-1185">Reference proteome</keyword>
<reference evidence="1 2" key="1">
    <citation type="submission" date="2017-11" db="EMBL/GenBank/DDBJ databases">
        <title>Genomic Encyclopedia of Archaeal and Bacterial Type Strains, Phase II (KMG-II): From Individual Species to Whole Genera.</title>
        <authorList>
            <person name="Goeker M."/>
        </authorList>
    </citation>
    <scope>NUCLEOTIDE SEQUENCE [LARGE SCALE GENOMIC DNA]</scope>
    <source>
        <strain evidence="1 2">DSM 11115</strain>
    </source>
</reference>
<evidence type="ECO:0000313" key="1">
    <source>
        <dbReference type="EMBL" id="PJJ59082.1"/>
    </source>
</evidence>
<dbReference type="OrthoDB" id="9837630at2"/>